<reference evidence="1 2" key="1">
    <citation type="journal article" date="2009" name="PLoS Genet.">
        <title>Genomic analysis of the basal lineage fungus Rhizopus oryzae reveals a whole-genome duplication.</title>
        <authorList>
            <person name="Ma L.-J."/>
            <person name="Ibrahim A.S."/>
            <person name="Skory C."/>
            <person name="Grabherr M.G."/>
            <person name="Burger G."/>
            <person name="Butler M."/>
            <person name="Elias M."/>
            <person name="Idnurm A."/>
            <person name="Lang B.F."/>
            <person name="Sone T."/>
            <person name="Abe A."/>
            <person name="Calvo S.E."/>
            <person name="Corrochano L.M."/>
            <person name="Engels R."/>
            <person name="Fu J."/>
            <person name="Hansberg W."/>
            <person name="Kim J.-M."/>
            <person name="Kodira C.D."/>
            <person name="Koehrsen M.J."/>
            <person name="Liu B."/>
            <person name="Miranda-Saavedra D."/>
            <person name="O'Leary S."/>
            <person name="Ortiz-Castellanos L."/>
            <person name="Poulter R."/>
            <person name="Rodriguez-Romero J."/>
            <person name="Ruiz-Herrera J."/>
            <person name="Shen Y.-Q."/>
            <person name="Zeng Q."/>
            <person name="Galagan J."/>
            <person name="Birren B.W."/>
            <person name="Cuomo C.A."/>
            <person name="Wickes B.L."/>
        </authorList>
    </citation>
    <scope>NUCLEOTIDE SEQUENCE [LARGE SCALE GENOMIC DNA]</scope>
    <source>
        <strain evidence="2">RA 99-880 / ATCC MYA-4621 / FGSC 9543 / NRRL 43880</strain>
    </source>
</reference>
<evidence type="ECO:0000313" key="2">
    <source>
        <dbReference type="Proteomes" id="UP000009138"/>
    </source>
</evidence>
<dbReference type="GeneID" id="93619352"/>
<dbReference type="VEuPathDB" id="FungiDB:RO3G_12387"/>
<name>I1CGU6_RHIO9</name>
<accession>I1CGU6</accession>
<dbReference type="RefSeq" id="XP_067523072.1">
    <property type="nucleotide sequence ID" value="XM_067666971.1"/>
</dbReference>
<evidence type="ECO:0000313" key="1">
    <source>
        <dbReference type="EMBL" id="EIE87676.1"/>
    </source>
</evidence>
<dbReference type="AlphaFoldDB" id="I1CGU6"/>
<protein>
    <submittedName>
        <fullName evidence="1">Uncharacterized protein</fullName>
    </submittedName>
</protein>
<dbReference type="Proteomes" id="UP000009138">
    <property type="component" value="Unassembled WGS sequence"/>
</dbReference>
<dbReference type="EMBL" id="CH476741">
    <property type="protein sequence ID" value="EIE87676.1"/>
    <property type="molecule type" value="Genomic_DNA"/>
</dbReference>
<organism evidence="1 2">
    <name type="scientific">Rhizopus delemar (strain RA 99-880 / ATCC MYA-4621 / FGSC 9543 / NRRL 43880)</name>
    <name type="common">Mucormycosis agent</name>
    <name type="synonym">Rhizopus arrhizus var. delemar</name>
    <dbReference type="NCBI Taxonomy" id="246409"/>
    <lineage>
        <taxon>Eukaryota</taxon>
        <taxon>Fungi</taxon>
        <taxon>Fungi incertae sedis</taxon>
        <taxon>Mucoromycota</taxon>
        <taxon>Mucoromycotina</taxon>
        <taxon>Mucoromycetes</taxon>
        <taxon>Mucorales</taxon>
        <taxon>Mucorineae</taxon>
        <taxon>Rhizopodaceae</taxon>
        <taxon>Rhizopus</taxon>
    </lineage>
</organism>
<gene>
    <name evidence="1" type="ORF">RO3G_12387</name>
</gene>
<dbReference type="InParanoid" id="I1CGU6"/>
<proteinExistence type="predicted"/>
<keyword evidence="2" id="KW-1185">Reference proteome</keyword>
<sequence length="118" mass="13810">MRFATQRLQPFFKDSEILMNGIDSLMMKRIALTSSLHHIFKAGYQQMVQIYKARPVELLGNAIPIIIRKDRKQSPVTKATDVNYKAKQDYENKLRGLKERMETKDSLLNEQLEKQKVL</sequence>